<evidence type="ECO:0000256" key="2">
    <source>
        <dbReference type="SAM" id="SignalP"/>
    </source>
</evidence>
<dbReference type="InterPro" id="IPR050111">
    <property type="entry name" value="C-type_lectin/snaclec_domain"/>
</dbReference>
<gene>
    <name evidence="5" type="primary">LOC115624231</name>
</gene>
<keyword evidence="1" id="KW-1015">Disulfide bond</keyword>
<dbReference type="PROSITE" id="PS50041">
    <property type="entry name" value="C_TYPE_LECTIN_2"/>
    <property type="match status" value="1"/>
</dbReference>
<dbReference type="InterPro" id="IPR016187">
    <property type="entry name" value="CTDL_fold"/>
</dbReference>
<name>A0A6J2TI56_DROLE</name>
<keyword evidence="4" id="KW-1185">Reference proteome</keyword>
<evidence type="ECO:0000256" key="1">
    <source>
        <dbReference type="ARBA" id="ARBA00023157"/>
    </source>
</evidence>
<dbReference type="Pfam" id="PF00059">
    <property type="entry name" value="Lectin_C"/>
    <property type="match status" value="1"/>
</dbReference>
<evidence type="ECO:0000259" key="3">
    <source>
        <dbReference type="PROSITE" id="PS50041"/>
    </source>
</evidence>
<dbReference type="PANTHER" id="PTHR22803">
    <property type="entry name" value="MANNOSE, PHOSPHOLIPASE, LECTIN RECEPTOR RELATED"/>
    <property type="match status" value="1"/>
</dbReference>
<dbReference type="InterPro" id="IPR001304">
    <property type="entry name" value="C-type_lectin-like"/>
</dbReference>
<dbReference type="PROSITE" id="PS00615">
    <property type="entry name" value="C_TYPE_LECTIN_1"/>
    <property type="match status" value="1"/>
</dbReference>
<dbReference type="AlphaFoldDB" id="A0A6J2TI56"/>
<dbReference type="Gene3D" id="3.10.100.10">
    <property type="entry name" value="Mannose-Binding Protein A, subunit A"/>
    <property type="match status" value="1"/>
</dbReference>
<feature type="signal peptide" evidence="2">
    <location>
        <begin position="1"/>
        <end position="19"/>
    </location>
</feature>
<dbReference type="GeneID" id="115624231"/>
<feature type="domain" description="C-type lectin" evidence="3">
    <location>
        <begin position="28"/>
        <end position="158"/>
    </location>
</feature>
<proteinExistence type="predicted"/>
<reference evidence="5" key="1">
    <citation type="submission" date="2025-08" db="UniProtKB">
        <authorList>
            <consortium name="RefSeq"/>
        </authorList>
    </citation>
    <scope>IDENTIFICATION</scope>
    <source>
        <strain evidence="5">11010-0011.00</strain>
        <tissue evidence="5">Whole body</tissue>
    </source>
</reference>
<dbReference type="InterPro" id="IPR018378">
    <property type="entry name" value="C-type_lectin_CS"/>
</dbReference>
<keyword evidence="2" id="KW-0732">Signal</keyword>
<dbReference type="InterPro" id="IPR016186">
    <property type="entry name" value="C-type_lectin-like/link_sf"/>
</dbReference>
<accession>A0A6J2TI56</accession>
<organism evidence="4 5">
    <name type="scientific">Drosophila lebanonensis</name>
    <name type="common">Fruit fly</name>
    <name type="synonym">Scaptodrosophila lebanonensis</name>
    <dbReference type="NCBI Taxonomy" id="7225"/>
    <lineage>
        <taxon>Eukaryota</taxon>
        <taxon>Metazoa</taxon>
        <taxon>Ecdysozoa</taxon>
        <taxon>Arthropoda</taxon>
        <taxon>Hexapoda</taxon>
        <taxon>Insecta</taxon>
        <taxon>Pterygota</taxon>
        <taxon>Neoptera</taxon>
        <taxon>Endopterygota</taxon>
        <taxon>Diptera</taxon>
        <taxon>Brachycera</taxon>
        <taxon>Muscomorpha</taxon>
        <taxon>Ephydroidea</taxon>
        <taxon>Drosophilidae</taxon>
        <taxon>Scaptodrosophila</taxon>
    </lineage>
</organism>
<evidence type="ECO:0000313" key="5">
    <source>
        <dbReference type="RefSeq" id="XP_030374707.1"/>
    </source>
</evidence>
<dbReference type="CDD" id="cd00037">
    <property type="entry name" value="CLECT"/>
    <property type="match status" value="1"/>
</dbReference>
<sequence>MKVIFLVLCCLLLIEERAAECPEGFTLINSNCYWFRKDPEDKANWFKADMLCNRRGARLLSFDSLEEMNTLSDYIIAEGCNTNSIECTYWASANCLAQQDKFFWQSTHKRVKKQFFNKGEPNNLSGDEYCTDFRHDQESKYGLGDVPCTWRTPNFICKAPLKSAECVGMV</sequence>
<dbReference type="RefSeq" id="XP_030374707.1">
    <property type="nucleotide sequence ID" value="XM_030518847.1"/>
</dbReference>
<dbReference type="SUPFAM" id="SSF56436">
    <property type="entry name" value="C-type lectin-like"/>
    <property type="match status" value="1"/>
</dbReference>
<dbReference type="SMART" id="SM00034">
    <property type="entry name" value="CLECT"/>
    <property type="match status" value="1"/>
</dbReference>
<feature type="chain" id="PRO_5026798249" evidence="2">
    <location>
        <begin position="20"/>
        <end position="170"/>
    </location>
</feature>
<protein>
    <submittedName>
        <fullName evidence="5">C-type lectin 37Db-like</fullName>
    </submittedName>
</protein>
<dbReference type="OrthoDB" id="7773875at2759"/>
<dbReference type="Proteomes" id="UP000504634">
    <property type="component" value="Unplaced"/>
</dbReference>
<evidence type="ECO:0000313" key="4">
    <source>
        <dbReference type="Proteomes" id="UP000504634"/>
    </source>
</evidence>